<feature type="region of interest" description="Disordered" evidence="1">
    <location>
        <begin position="1"/>
        <end position="20"/>
    </location>
</feature>
<dbReference type="EMBL" id="BAABKP010000001">
    <property type="protein sequence ID" value="GAA4788394.1"/>
    <property type="molecule type" value="Genomic_DNA"/>
</dbReference>
<dbReference type="RefSeq" id="WP_345443786.1">
    <property type="nucleotide sequence ID" value="NZ_BAABKP010000001.1"/>
</dbReference>
<evidence type="ECO:0000313" key="4">
    <source>
        <dbReference type="Proteomes" id="UP001500187"/>
    </source>
</evidence>
<reference evidence="4" key="1">
    <citation type="journal article" date="2019" name="Int. J. Syst. Evol. Microbiol.">
        <title>The Global Catalogue of Microorganisms (GCM) 10K type strain sequencing project: providing services to taxonomists for standard genome sequencing and annotation.</title>
        <authorList>
            <consortium name="The Broad Institute Genomics Platform"/>
            <consortium name="The Broad Institute Genome Sequencing Center for Infectious Disease"/>
            <person name="Wu L."/>
            <person name="Ma J."/>
        </authorList>
    </citation>
    <scope>NUCLEOTIDE SEQUENCE [LARGE SCALE GENOMIC DNA]</scope>
    <source>
        <strain evidence="4">JCM 18541</strain>
    </source>
</reference>
<feature type="compositionally biased region" description="Basic and acidic residues" evidence="1">
    <location>
        <begin position="7"/>
        <end position="20"/>
    </location>
</feature>
<proteinExistence type="predicted"/>
<keyword evidence="2" id="KW-0472">Membrane</keyword>
<feature type="transmembrane region" description="Helical" evidence="2">
    <location>
        <begin position="61"/>
        <end position="87"/>
    </location>
</feature>
<organism evidence="3 4">
    <name type="scientific">Rothia endophytica</name>
    <dbReference type="NCBI Taxonomy" id="1324766"/>
    <lineage>
        <taxon>Bacteria</taxon>
        <taxon>Bacillati</taxon>
        <taxon>Actinomycetota</taxon>
        <taxon>Actinomycetes</taxon>
        <taxon>Micrococcales</taxon>
        <taxon>Micrococcaceae</taxon>
        <taxon>Rothia</taxon>
    </lineage>
</organism>
<accession>A0ABP9B015</accession>
<evidence type="ECO:0000256" key="1">
    <source>
        <dbReference type="SAM" id="MobiDB-lite"/>
    </source>
</evidence>
<dbReference type="Proteomes" id="UP001500187">
    <property type="component" value="Unassembled WGS sequence"/>
</dbReference>
<sequence>MPEESERDQSRFGKRLEDLSEDERAYYRDFLPPSPTPITPTADDPAGQRSARKPRKPLSRWFWFPHTLTGLALITALASFTVVPAVYSDVSPELRRNYVIMWAELAFFFLLFAALLYGIFTLARFTDHDDEDDDRLVRPTDYAERLYEKDIARAQRNLPDSGFYDSSWVSGKKD</sequence>
<name>A0ABP9B015_9MICC</name>
<evidence type="ECO:0000313" key="3">
    <source>
        <dbReference type="EMBL" id="GAA4788394.1"/>
    </source>
</evidence>
<gene>
    <name evidence="3" type="ORF">GCM10023352_02700</name>
</gene>
<keyword evidence="4" id="KW-1185">Reference proteome</keyword>
<evidence type="ECO:0000256" key="2">
    <source>
        <dbReference type="SAM" id="Phobius"/>
    </source>
</evidence>
<feature type="region of interest" description="Disordered" evidence="1">
    <location>
        <begin position="28"/>
        <end position="53"/>
    </location>
</feature>
<keyword evidence="2" id="KW-0812">Transmembrane</keyword>
<comment type="caution">
    <text evidence="3">The sequence shown here is derived from an EMBL/GenBank/DDBJ whole genome shotgun (WGS) entry which is preliminary data.</text>
</comment>
<protein>
    <submittedName>
        <fullName evidence="3">Uncharacterized protein</fullName>
    </submittedName>
</protein>
<keyword evidence="2" id="KW-1133">Transmembrane helix</keyword>
<feature type="transmembrane region" description="Helical" evidence="2">
    <location>
        <begin position="99"/>
        <end position="120"/>
    </location>
</feature>